<name>F0T231_SYNGF</name>
<proteinExistence type="predicted"/>
<dbReference type="EMBL" id="CP002547">
    <property type="protein sequence ID" value="ADY56375.1"/>
    <property type="molecule type" value="Genomic_DNA"/>
</dbReference>
<dbReference type="RefSeq" id="WP_013625242.1">
    <property type="nucleotide sequence ID" value="NC_015172.1"/>
</dbReference>
<dbReference type="NCBIfam" id="TIGR02453">
    <property type="entry name" value="TIGR02453 family protein"/>
    <property type="match status" value="1"/>
</dbReference>
<evidence type="ECO:0000313" key="1">
    <source>
        <dbReference type="EMBL" id="ADY56375.1"/>
    </source>
</evidence>
<keyword evidence="2" id="KW-1185">Reference proteome</keyword>
<dbReference type="STRING" id="645991.Sgly_2082"/>
<evidence type="ECO:0000313" key="2">
    <source>
        <dbReference type="Proteomes" id="UP000007488"/>
    </source>
</evidence>
<dbReference type="KEGG" id="sgy:Sgly_2082"/>
<dbReference type="InterPro" id="IPR015996">
    <property type="entry name" value="UCP028451"/>
</dbReference>
<reference evidence="1 2" key="1">
    <citation type="journal article" date="2011" name="Stand. Genomic Sci.">
        <title>Complete genome sequence of Syntrophobotulus glycolicus type strain (FlGlyR).</title>
        <authorList>
            <person name="Han C."/>
            <person name="Mwirichia R."/>
            <person name="Chertkov O."/>
            <person name="Held B."/>
            <person name="Lapidus A."/>
            <person name="Nolan M."/>
            <person name="Lucas S."/>
            <person name="Hammon N."/>
            <person name="Deshpande S."/>
            <person name="Cheng J.F."/>
            <person name="Tapia R."/>
            <person name="Goodwin L."/>
            <person name="Pitluck S."/>
            <person name="Huntemann M."/>
            <person name="Liolios K."/>
            <person name="Ivanova N."/>
            <person name="Pagani I."/>
            <person name="Mavromatis K."/>
            <person name="Ovchinikova G."/>
            <person name="Pati A."/>
            <person name="Chen A."/>
            <person name="Palaniappan K."/>
            <person name="Land M."/>
            <person name="Hauser L."/>
            <person name="Brambilla E.M."/>
            <person name="Rohde M."/>
            <person name="Spring S."/>
            <person name="Sikorski J."/>
            <person name="Goker M."/>
            <person name="Woyke T."/>
            <person name="Bristow J."/>
            <person name="Eisen J.A."/>
            <person name="Markowitz V."/>
            <person name="Hugenholtz P."/>
            <person name="Kyrpides N.C."/>
            <person name="Klenk H.P."/>
            <person name="Detter J.C."/>
        </authorList>
    </citation>
    <scope>NUCLEOTIDE SEQUENCE [LARGE SCALE GENOMIC DNA]</scope>
    <source>
        <strain evidence="2">DSM 8271 / FlGlyR</strain>
    </source>
</reference>
<evidence type="ECO:0008006" key="3">
    <source>
        <dbReference type="Google" id="ProtNLM"/>
    </source>
</evidence>
<organism evidence="1 2">
    <name type="scientific">Syntrophobotulus glycolicus (strain DSM 8271 / FlGlyR)</name>
    <dbReference type="NCBI Taxonomy" id="645991"/>
    <lineage>
        <taxon>Bacteria</taxon>
        <taxon>Bacillati</taxon>
        <taxon>Bacillota</taxon>
        <taxon>Clostridia</taxon>
        <taxon>Eubacteriales</taxon>
        <taxon>Desulfitobacteriaceae</taxon>
        <taxon>Syntrophobotulus</taxon>
    </lineage>
</organism>
<dbReference type="eggNOG" id="COG5587">
    <property type="taxonomic scope" value="Bacteria"/>
</dbReference>
<sequence>MASSILTYLAALESNNNREWYQAHKADFQQANSEFEGLIQSLIFELGKNEPNILMHEPKDLTFRLVRDTRYSHDKSPYNPTFRCHISSAGKLPIPVGYYLSIRPGNRSFFGGGLFADMFKEATNMIRMHINTHAEEFKQIITEPAFQQNFEVRGESLHNVPKEFCKDHPLADFLKFKSWYIEYSVSDDSIDHSQNFISMAVEKYLLMKPFNDFLNDALHGFTMPQR</sequence>
<dbReference type="PANTHER" id="PTHR36452">
    <property type="entry name" value="CHROMOSOME 12, WHOLE GENOME SHOTGUN SEQUENCE"/>
    <property type="match status" value="1"/>
</dbReference>
<protein>
    <recommendedName>
        <fullName evidence="3">TIGR02453 family protein</fullName>
    </recommendedName>
</protein>
<dbReference type="AlphaFoldDB" id="F0T231"/>
<dbReference type="OrthoDB" id="9794241at2"/>
<dbReference type="PANTHER" id="PTHR36452:SF1">
    <property type="entry name" value="DUF2461 DOMAIN-CONTAINING PROTEIN"/>
    <property type="match status" value="1"/>
</dbReference>
<dbReference type="Pfam" id="PF09365">
    <property type="entry name" value="DUF2461"/>
    <property type="match status" value="1"/>
</dbReference>
<dbReference type="Proteomes" id="UP000007488">
    <property type="component" value="Chromosome"/>
</dbReference>
<gene>
    <name evidence="1" type="ordered locus">Sgly_2082</name>
</gene>
<dbReference type="HOGENOM" id="CLU_036742_2_0_9"/>
<dbReference type="PIRSF" id="PIRSF028451">
    <property type="entry name" value="UCP028451"/>
    <property type="match status" value="1"/>
</dbReference>
<accession>F0T231</accession>
<reference evidence="2" key="2">
    <citation type="submission" date="2011-02" db="EMBL/GenBank/DDBJ databases">
        <title>The complete genome of Syntrophobotulus glycolicus DSM 8271.</title>
        <authorList>
            <person name="Lucas S."/>
            <person name="Copeland A."/>
            <person name="Lapidus A."/>
            <person name="Bruce D."/>
            <person name="Goodwin L."/>
            <person name="Pitluck S."/>
            <person name="Kyrpides N."/>
            <person name="Mavromatis K."/>
            <person name="Pagani I."/>
            <person name="Ivanova N."/>
            <person name="Mikhailova N."/>
            <person name="Chertkov O."/>
            <person name="Held B."/>
            <person name="Detter J.C."/>
            <person name="Tapia R."/>
            <person name="Han C."/>
            <person name="Land M."/>
            <person name="Hauser L."/>
            <person name="Markowitz V."/>
            <person name="Cheng J.-F."/>
            <person name="Hugenholtz P."/>
            <person name="Woyke T."/>
            <person name="Wu D."/>
            <person name="Spring S."/>
            <person name="Schroeder M."/>
            <person name="Brambilla E."/>
            <person name="Klenk H.-P."/>
            <person name="Eisen J.A."/>
        </authorList>
    </citation>
    <scope>NUCLEOTIDE SEQUENCE [LARGE SCALE GENOMIC DNA]</scope>
    <source>
        <strain evidence="2">DSM 8271 / FlGlyR</strain>
    </source>
</reference>
<dbReference type="InterPro" id="IPR012808">
    <property type="entry name" value="CHP02453"/>
</dbReference>